<dbReference type="AlphaFoldDB" id="A0A1M5CLG9"/>
<evidence type="ECO:0000313" key="2">
    <source>
        <dbReference type="EMBL" id="SHF55540.1"/>
    </source>
</evidence>
<keyword evidence="1" id="KW-0472">Membrane</keyword>
<dbReference type="Proteomes" id="UP000184088">
    <property type="component" value="Unassembled WGS sequence"/>
</dbReference>
<feature type="transmembrane region" description="Helical" evidence="1">
    <location>
        <begin position="114"/>
        <end position="134"/>
    </location>
</feature>
<dbReference type="EMBL" id="FQVH01000029">
    <property type="protein sequence ID" value="SHF55540.1"/>
    <property type="molecule type" value="Genomic_DNA"/>
</dbReference>
<dbReference type="STRING" id="1121256.SAMN02746089_02145"/>
<feature type="transmembrane region" description="Helical" evidence="1">
    <location>
        <begin position="12"/>
        <end position="34"/>
    </location>
</feature>
<reference evidence="2 3" key="1">
    <citation type="submission" date="2016-11" db="EMBL/GenBank/DDBJ databases">
        <authorList>
            <person name="Jaros S."/>
            <person name="Januszkiewicz K."/>
            <person name="Wedrychowicz H."/>
        </authorList>
    </citation>
    <scope>NUCLEOTIDE SEQUENCE [LARGE SCALE GENOMIC DNA]</scope>
    <source>
        <strain evidence="2 3">DSM 17918</strain>
    </source>
</reference>
<sequence length="147" mass="16069">MKYLISIFRDFAKIKVITIVVLAVVLVVVLILHISDKRRKYDTRTIVYGGLSIAISFVLSYVKLYHMPQGGTITPASMLPLFVYAYIFGPTAGITAGVAYGFLQLIQDAFVVHWVQLLLDYPLAFGALGIAGFFKKSLPLGIIAGGV</sequence>
<proteinExistence type="predicted"/>
<protein>
    <submittedName>
        <fullName evidence="2">Energy-coupled thiamine transporter ThiT</fullName>
    </submittedName>
</protein>
<keyword evidence="1" id="KW-1133">Transmembrane helix</keyword>
<dbReference type="InterPro" id="IPR012651">
    <property type="entry name" value="Thia_Transptr_ThiT"/>
</dbReference>
<keyword evidence="3" id="KW-1185">Reference proteome</keyword>
<accession>A0A1M5CLG9</accession>
<dbReference type="GO" id="GO:0005886">
    <property type="term" value="C:plasma membrane"/>
    <property type="evidence" value="ECO:0007669"/>
    <property type="project" value="InterPro"/>
</dbReference>
<gene>
    <name evidence="2" type="ORF">SAMN02746089_02145</name>
</gene>
<dbReference type="Pfam" id="PF09515">
    <property type="entry name" value="Thia_YuaJ"/>
    <property type="match status" value="1"/>
</dbReference>
<evidence type="ECO:0000313" key="3">
    <source>
        <dbReference type="Proteomes" id="UP000184088"/>
    </source>
</evidence>
<organism evidence="2 3">
    <name type="scientific">Caldanaerobius fijiensis DSM 17918</name>
    <dbReference type="NCBI Taxonomy" id="1121256"/>
    <lineage>
        <taxon>Bacteria</taxon>
        <taxon>Bacillati</taxon>
        <taxon>Bacillota</taxon>
        <taxon>Clostridia</taxon>
        <taxon>Thermoanaerobacterales</taxon>
        <taxon>Thermoanaerobacteraceae</taxon>
        <taxon>Caldanaerobius</taxon>
    </lineage>
</organism>
<evidence type="ECO:0000256" key="1">
    <source>
        <dbReference type="SAM" id="Phobius"/>
    </source>
</evidence>
<dbReference type="GO" id="GO:0015234">
    <property type="term" value="F:thiamine transmembrane transporter activity"/>
    <property type="evidence" value="ECO:0007669"/>
    <property type="project" value="InterPro"/>
</dbReference>
<name>A0A1M5CLG9_9THEO</name>
<keyword evidence="1" id="KW-0812">Transmembrane</keyword>
<feature type="transmembrane region" description="Helical" evidence="1">
    <location>
        <begin position="78"/>
        <end position="102"/>
    </location>
</feature>
<feature type="transmembrane region" description="Helical" evidence="1">
    <location>
        <begin position="46"/>
        <end position="66"/>
    </location>
</feature>
<dbReference type="Gene3D" id="1.10.1760.20">
    <property type="match status" value="1"/>
</dbReference>